<dbReference type="PROSITE" id="PS50893">
    <property type="entry name" value="ABC_TRANSPORTER_2"/>
    <property type="match status" value="1"/>
</dbReference>
<dbReference type="GO" id="GO:0005886">
    <property type="term" value="C:plasma membrane"/>
    <property type="evidence" value="ECO:0007669"/>
    <property type="project" value="UniProtKB-SubCell"/>
</dbReference>
<evidence type="ECO:0000313" key="10">
    <source>
        <dbReference type="EMBL" id="KKS07765.1"/>
    </source>
</evidence>
<accession>A0A0G0W4B1</accession>
<evidence type="ECO:0000259" key="9">
    <source>
        <dbReference type="PROSITE" id="PS50929"/>
    </source>
</evidence>
<dbReference type="SMART" id="SM00382">
    <property type="entry name" value="AAA"/>
    <property type="match status" value="1"/>
</dbReference>
<feature type="transmembrane region" description="Helical" evidence="7">
    <location>
        <begin position="173"/>
        <end position="197"/>
    </location>
</feature>
<evidence type="ECO:0000256" key="6">
    <source>
        <dbReference type="ARBA" id="ARBA00023136"/>
    </source>
</evidence>
<dbReference type="InterPro" id="IPR003593">
    <property type="entry name" value="AAA+_ATPase"/>
</dbReference>
<dbReference type="SUPFAM" id="SSF90123">
    <property type="entry name" value="ABC transporter transmembrane region"/>
    <property type="match status" value="1"/>
</dbReference>
<reference evidence="10 11" key="1">
    <citation type="journal article" date="2015" name="Nature">
        <title>rRNA introns, odd ribosomes, and small enigmatic genomes across a large radiation of phyla.</title>
        <authorList>
            <person name="Brown C.T."/>
            <person name="Hug L.A."/>
            <person name="Thomas B.C."/>
            <person name="Sharon I."/>
            <person name="Castelle C.J."/>
            <person name="Singh A."/>
            <person name="Wilkins M.J."/>
            <person name="Williams K.H."/>
            <person name="Banfield J.F."/>
        </authorList>
    </citation>
    <scope>NUCLEOTIDE SEQUENCE [LARGE SCALE GENOMIC DNA]</scope>
</reference>
<dbReference type="PROSITE" id="PS50929">
    <property type="entry name" value="ABC_TM1F"/>
    <property type="match status" value="1"/>
</dbReference>
<feature type="transmembrane region" description="Helical" evidence="7">
    <location>
        <begin position="81"/>
        <end position="101"/>
    </location>
</feature>
<comment type="caution">
    <text evidence="10">The sequence shown here is derived from an EMBL/GenBank/DDBJ whole genome shotgun (WGS) entry which is preliminary data.</text>
</comment>
<evidence type="ECO:0000256" key="2">
    <source>
        <dbReference type="ARBA" id="ARBA00022692"/>
    </source>
</evidence>
<dbReference type="InterPro" id="IPR003439">
    <property type="entry name" value="ABC_transporter-like_ATP-bd"/>
</dbReference>
<dbReference type="Proteomes" id="UP000034544">
    <property type="component" value="Unassembled WGS sequence"/>
</dbReference>
<dbReference type="InterPro" id="IPR039421">
    <property type="entry name" value="Type_1_exporter"/>
</dbReference>
<dbReference type="PANTHER" id="PTHR43394">
    <property type="entry name" value="ATP-DEPENDENT PERMEASE MDL1, MITOCHONDRIAL"/>
    <property type="match status" value="1"/>
</dbReference>
<evidence type="ECO:0000256" key="5">
    <source>
        <dbReference type="ARBA" id="ARBA00022989"/>
    </source>
</evidence>
<keyword evidence="4 10" id="KW-0067">ATP-binding</keyword>
<dbReference type="GO" id="GO:0016887">
    <property type="term" value="F:ATP hydrolysis activity"/>
    <property type="evidence" value="ECO:0007669"/>
    <property type="project" value="InterPro"/>
</dbReference>
<dbReference type="AlphaFoldDB" id="A0A0G0W4B1"/>
<protein>
    <submittedName>
        <fullName evidence="10">ABC transporter, ATP-binding/permease protein</fullName>
    </submittedName>
</protein>
<evidence type="ECO:0000256" key="4">
    <source>
        <dbReference type="ARBA" id="ARBA00022840"/>
    </source>
</evidence>
<dbReference type="Gene3D" id="1.20.1560.10">
    <property type="entry name" value="ABC transporter type 1, transmembrane domain"/>
    <property type="match status" value="1"/>
</dbReference>
<dbReference type="InterPro" id="IPR027417">
    <property type="entry name" value="P-loop_NTPase"/>
</dbReference>
<keyword evidence="2 7" id="KW-0812">Transmembrane</keyword>
<comment type="subcellular location">
    <subcellularLocation>
        <location evidence="1">Cell membrane</location>
        <topology evidence="1">Multi-pass membrane protein</topology>
    </subcellularLocation>
</comment>
<dbReference type="PANTHER" id="PTHR43394:SF1">
    <property type="entry name" value="ATP-BINDING CASSETTE SUB-FAMILY B MEMBER 10, MITOCHONDRIAL"/>
    <property type="match status" value="1"/>
</dbReference>
<feature type="domain" description="ABC transmembrane type-1" evidence="9">
    <location>
        <begin position="54"/>
        <end position="328"/>
    </location>
</feature>
<proteinExistence type="predicted"/>
<evidence type="ECO:0000313" key="11">
    <source>
        <dbReference type="Proteomes" id="UP000034544"/>
    </source>
</evidence>
<feature type="domain" description="ABC transporter" evidence="8">
    <location>
        <begin position="362"/>
        <end position="603"/>
    </location>
</feature>
<dbReference type="Pfam" id="PF00005">
    <property type="entry name" value="ABC_tran"/>
    <property type="match status" value="1"/>
</dbReference>
<dbReference type="Gene3D" id="3.40.50.300">
    <property type="entry name" value="P-loop containing nucleotide triphosphate hydrolases"/>
    <property type="match status" value="1"/>
</dbReference>
<dbReference type="SUPFAM" id="SSF52540">
    <property type="entry name" value="P-loop containing nucleoside triphosphate hydrolases"/>
    <property type="match status" value="1"/>
</dbReference>
<dbReference type="GO" id="GO:0005524">
    <property type="term" value="F:ATP binding"/>
    <property type="evidence" value="ECO:0007669"/>
    <property type="project" value="UniProtKB-KW"/>
</dbReference>
<evidence type="ECO:0000259" key="8">
    <source>
        <dbReference type="PROSITE" id="PS50893"/>
    </source>
</evidence>
<keyword evidence="5 7" id="KW-1133">Transmembrane helix</keyword>
<dbReference type="InterPro" id="IPR011527">
    <property type="entry name" value="ABC1_TM_dom"/>
</dbReference>
<organism evidence="10 11">
    <name type="scientific">candidate division WWE3 bacterium GW2011_GWE1_41_27</name>
    <dbReference type="NCBI Taxonomy" id="1619131"/>
    <lineage>
        <taxon>Bacteria</taxon>
        <taxon>Katanobacteria</taxon>
    </lineage>
</organism>
<feature type="transmembrane region" description="Helical" evidence="7">
    <location>
        <begin position="268"/>
        <end position="288"/>
    </location>
</feature>
<evidence type="ECO:0000256" key="7">
    <source>
        <dbReference type="SAM" id="Phobius"/>
    </source>
</evidence>
<dbReference type="InterPro" id="IPR036640">
    <property type="entry name" value="ABC1_TM_sf"/>
</dbReference>
<name>A0A0G0W4B1_UNCKA</name>
<sequence length="610" mass="69707">MDTAEKVSRYETDKVDLNEFVKITKWALATIYRVHPVYFSLLIGTSIIRQWNDIVYTYIFAKAVDELIKVAQMPGASITYLYPYIFILLGYSLFQTLINFLNAYSNMHIRTVSGYQVRKQQYKKIQSLGTQTLEIPEVNNTINRTNEYLGSLLPYTQESISFLASIVKMITTISITLSFMPLFAPLIIATSIPYLLFDKSVRKKIYKFDYDNTETRRVGSNIIKDLTSSVRLHEININNAFNYLDRKYSDIQDYLIGKRLEIFRRGRIGGHAFGFLNDLVIIGGYIQIFKQLIAKAITVGDTVFWMRALNILQNSITNVIKEFNDLFELSLQLKEMYKLFGMEPAFEDGKTKLGVLSKGPSIDFNNISFSYPGTNRQVIENLTLNIKPGEKIAIVGQNGAGKTTLIKLLSRFYRVSNGQILVNGVGINEVEIDTLYQNMSVLFQDYNSYPFLSVKDNIYLGNPNGDLDMDKIRLAAQAADADNFIERYTNKYDQVLSEKFKGGIRPSTGQWQKLALARFFYRNSPIVIFDEPTASIDPVSEYNIFNKIYEFFKNKTVIIVSHRFSTVRNADRIVVMENGQIIESGSHETLMAQDGNYANAFKLQAQGYTV</sequence>
<keyword evidence="3" id="KW-0547">Nucleotide-binding</keyword>
<evidence type="ECO:0000256" key="3">
    <source>
        <dbReference type="ARBA" id="ARBA00022741"/>
    </source>
</evidence>
<dbReference type="EMBL" id="LCBF01000002">
    <property type="protein sequence ID" value="KKS07765.1"/>
    <property type="molecule type" value="Genomic_DNA"/>
</dbReference>
<evidence type="ECO:0000256" key="1">
    <source>
        <dbReference type="ARBA" id="ARBA00004651"/>
    </source>
</evidence>
<dbReference type="GO" id="GO:0015421">
    <property type="term" value="F:ABC-type oligopeptide transporter activity"/>
    <property type="evidence" value="ECO:0007669"/>
    <property type="project" value="TreeGrafter"/>
</dbReference>
<keyword evidence="6 7" id="KW-0472">Membrane</keyword>
<gene>
    <name evidence="10" type="ORF">UU59_C0002G0012</name>
</gene>